<dbReference type="InterPro" id="IPR012677">
    <property type="entry name" value="Nucleotide-bd_a/b_plait_sf"/>
</dbReference>
<dbReference type="SMART" id="SM00360">
    <property type="entry name" value="RRM"/>
    <property type="match status" value="1"/>
</dbReference>
<evidence type="ECO:0000259" key="3">
    <source>
        <dbReference type="PROSITE" id="PS50102"/>
    </source>
</evidence>
<dbReference type="FunFam" id="3.30.70.330:FF:001819">
    <property type="match status" value="1"/>
</dbReference>
<dbReference type="Ensembl" id="ENSCCRT00010101411.1">
    <property type="protein sequence ID" value="ENSCCRP00010091434.1"/>
    <property type="gene ID" value="ENSCCRG00010039975.1"/>
</dbReference>
<name>A0A8C1NIF4_CYPCA</name>
<organism evidence="4 5">
    <name type="scientific">Cyprinus carpio</name>
    <name type="common">Common carp</name>
    <dbReference type="NCBI Taxonomy" id="7962"/>
    <lineage>
        <taxon>Eukaryota</taxon>
        <taxon>Metazoa</taxon>
        <taxon>Chordata</taxon>
        <taxon>Craniata</taxon>
        <taxon>Vertebrata</taxon>
        <taxon>Euteleostomi</taxon>
        <taxon>Actinopterygii</taxon>
        <taxon>Neopterygii</taxon>
        <taxon>Teleostei</taxon>
        <taxon>Ostariophysi</taxon>
        <taxon>Cypriniformes</taxon>
        <taxon>Cyprinidae</taxon>
        <taxon>Cyprininae</taxon>
        <taxon>Cyprinus</taxon>
    </lineage>
</organism>
<sequence>MEPPQRLYIHLPEKYEGFQKLGEWDHGIVITDLNPLVTLGELHNYFEKFGTITECVFRIDDSSGWPKGVGFVRYSSSEEAKAAEEAGPHCLGGFPLWINKVVTPKMSVQNRSDSQLNTPPCQSLRKDLCVN</sequence>
<dbReference type="GO" id="GO:0003723">
    <property type="term" value="F:RNA binding"/>
    <property type="evidence" value="ECO:0007669"/>
    <property type="project" value="UniProtKB-UniRule"/>
</dbReference>
<proteinExistence type="predicted"/>
<protein>
    <recommendedName>
        <fullName evidence="3">RRM domain-containing protein</fullName>
    </recommendedName>
</protein>
<dbReference type="SUPFAM" id="SSF54928">
    <property type="entry name" value="RNA-binding domain, RBD"/>
    <property type="match status" value="1"/>
</dbReference>
<dbReference type="PROSITE" id="PS50102">
    <property type="entry name" value="RRM"/>
    <property type="match status" value="1"/>
</dbReference>
<dbReference type="InterPro" id="IPR000504">
    <property type="entry name" value="RRM_dom"/>
</dbReference>
<evidence type="ECO:0000313" key="4">
    <source>
        <dbReference type="Ensembl" id="ENSCCRP00010091434.1"/>
    </source>
</evidence>
<dbReference type="Pfam" id="PF00076">
    <property type="entry name" value="RRM_1"/>
    <property type="match status" value="1"/>
</dbReference>
<dbReference type="Proteomes" id="UP000694427">
    <property type="component" value="Unplaced"/>
</dbReference>
<evidence type="ECO:0000313" key="5">
    <source>
        <dbReference type="Proteomes" id="UP000694427"/>
    </source>
</evidence>
<keyword evidence="1 2" id="KW-0694">RNA-binding</keyword>
<feature type="domain" description="RRM" evidence="3">
    <location>
        <begin position="26"/>
        <end position="109"/>
    </location>
</feature>
<dbReference type="PANTHER" id="PTHR48027">
    <property type="entry name" value="HETEROGENEOUS NUCLEAR RIBONUCLEOPROTEIN 87F-RELATED"/>
    <property type="match status" value="1"/>
</dbReference>
<keyword evidence="5" id="KW-1185">Reference proteome</keyword>
<dbReference type="CDD" id="cd00590">
    <property type="entry name" value="RRM_SF"/>
    <property type="match status" value="1"/>
</dbReference>
<dbReference type="InterPro" id="IPR052462">
    <property type="entry name" value="SLIRP/GR-RBP-like"/>
</dbReference>
<dbReference type="AlphaFoldDB" id="A0A8C1NIF4"/>
<reference evidence="4" key="2">
    <citation type="submission" date="2025-09" db="UniProtKB">
        <authorList>
            <consortium name="Ensembl"/>
        </authorList>
    </citation>
    <scope>IDENTIFICATION</scope>
</reference>
<dbReference type="Gene3D" id="3.30.70.330">
    <property type="match status" value="1"/>
</dbReference>
<evidence type="ECO:0000256" key="1">
    <source>
        <dbReference type="ARBA" id="ARBA00022884"/>
    </source>
</evidence>
<reference evidence="4" key="1">
    <citation type="submission" date="2025-08" db="UniProtKB">
        <authorList>
            <consortium name="Ensembl"/>
        </authorList>
    </citation>
    <scope>IDENTIFICATION</scope>
</reference>
<accession>A0A8C1NIF4</accession>
<dbReference type="InterPro" id="IPR035979">
    <property type="entry name" value="RBD_domain_sf"/>
</dbReference>
<evidence type="ECO:0000256" key="2">
    <source>
        <dbReference type="PROSITE-ProRule" id="PRU00176"/>
    </source>
</evidence>